<evidence type="ECO:0000313" key="2">
    <source>
        <dbReference type="Proteomes" id="UP000063964"/>
    </source>
</evidence>
<dbReference type="STRING" id="888061.AXF15_00760"/>
<protein>
    <submittedName>
        <fullName evidence="1">Transcription factor</fullName>
    </submittedName>
</protein>
<gene>
    <name evidence="1" type="ORF">AXF15_00760</name>
</gene>
<dbReference type="OrthoDB" id="5472230at2"/>
<sequence length="83" mass="9453">MDAKNNKYTGPEGQFTIVIDDFDGKAVQAWHIETPRAKTDNLAERAQGRHIDVVVGEACRSTAHFFNRVYKDLYKEQKAKLAK</sequence>
<keyword evidence="2" id="KW-1185">Reference proteome</keyword>
<dbReference type="Proteomes" id="UP000063964">
    <property type="component" value="Chromosome"/>
</dbReference>
<dbReference type="EMBL" id="CP014230">
    <property type="protein sequence ID" value="AMD93951.1"/>
    <property type="molecule type" value="Genomic_DNA"/>
</dbReference>
<dbReference type="KEGG" id="doa:AXF15_00760"/>
<reference evidence="2" key="1">
    <citation type="submission" date="2016-02" db="EMBL/GenBank/DDBJ databases">
        <authorList>
            <person name="Holder M.E."/>
            <person name="Ajami N.J."/>
            <person name="Petrosino J.F."/>
        </authorList>
    </citation>
    <scope>NUCLEOTIDE SEQUENCE [LARGE SCALE GENOMIC DNA]</scope>
    <source>
        <strain evidence="2">DSM 12838</strain>
    </source>
</reference>
<evidence type="ECO:0000313" key="1">
    <source>
        <dbReference type="EMBL" id="AMD93951.1"/>
    </source>
</evidence>
<name>A0A120KNE9_9BACT</name>
<organism evidence="1 2">
    <name type="scientific">Desulfomicrobium orale DSM 12838</name>
    <dbReference type="NCBI Taxonomy" id="888061"/>
    <lineage>
        <taxon>Bacteria</taxon>
        <taxon>Pseudomonadati</taxon>
        <taxon>Thermodesulfobacteriota</taxon>
        <taxon>Desulfovibrionia</taxon>
        <taxon>Desulfovibrionales</taxon>
        <taxon>Desulfomicrobiaceae</taxon>
        <taxon>Desulfomicrobium</taxon>
    </lineage>
</organism>
<dbReference type="AlphaFoldDB" id="A0A120KNE9"/>
<accession>A0A120KNE9</accession>
<proteinExistence type="predicted"/>